<feature type="compositionally biased region" description="Basic and acidic residues" evidence="1">
    <location>
        <begin position="175"/>
        <end position="257"/>
    </location>
</feature>
<organism evidence="3 4">
    <name type="scientific">Niveibacterium microcysteis</name>
    <dbReference type="NCBI Taxonomy" id="2811415"/>
    <lineage>
        <taxon>Bacteria</taxon>
        <taxon>Pseudomonadati</taxon>
        <taxon>Pseudomonadota</taxon>
        <taxon>Betaproteobacteria</taxon>
        <taxon>Rhodocyclales</taxon>
        <taxon>Rhodocyclaceae</taxon>
        <taxon>Niveibacterium</taxon>
    </lineage>
</organism>
<feature type="region of interest" description="Disordered" evidence="1">
    <location>
        <begin position="135"/>
        <end position="160"/>
    </location>
</feature>
<dbReference type="EMBL" id="CP071060">
    <property type="protein sequence ID" value="QSI76936.1"/>
    <property type="molecule type" value="Genomic_DNA"/>
</dbReference>
<evidence type="ECO:0000256" key="1">
    <source>
        <dbReference type="SAM" id="MobiDB-lite"/>
    </source>
</evidence>
<name>A0ABX7M7R1_9RHOO</name>
<dbReference type="PROSITE" id="PS50076">
    <property type="entry name" value="DNAJ_2"/>
    <property type="match status" value="1"/>
</dbReference>
<dbReference type="InterPro" id="IPR036869">
    <property type="entry name" value="J_dom_sf"/>
</dbReference>
<evidence type="ECO:0000313" key="3">
    <source>
        <dbReference type="EMBL" id="QSI76936.1"/>
    </source>
</evidence>
<keyword evidence="4" id="KW-1185">Reference proteome</keyword>
<dbReference type="Gene3D" id="1.10.287.110">
    <property type="entry name" value="DnaJ domain"/>
    <property type="match status" value="1"/>
</dbReference>
<reference evidence="3 4" key="1">
    <citation type="submission" date="2021-02" db="EMBL/GenBank/DDBJ databases">
        <title>Niveibacterium changnyeongensis HC41.</title>
        <authorList>
            <person name="Kang M."/>
        </authorList>
    </citation>
    <scope>NUCLEOTIDE SEQUENCE [LARGE SCALE GENOMIC DNA]</scope>
    <source>
        <strain evidence="3 4">HC41</strain>
    </source>
</reference>
<protein>
    <submittedName>
        <fullName evidence="3">DnaJ domain-containing protein</fullName>
    </submittedName>
</protein>
<gene>
    <name evidence="3" type="ORF">JY500_21225</name>
</gene>
<accession>A0ABX7M7R1</accession>
<dbReference type="InterPro" id="IPR001623">
    <property type="entry name" value="DnaJ_domain"/>
</dbReference>
<feature type="domain" description="J" evidence="2">
    <location>
        <begin position="4"/>
        <end position="71"/>
    </location>
</feature>
<evidence type="ECO:0000259" key="2">
    <source>
        <dbReference type="PROSITE" id="PS50076"/>
    </source>
</evidence>
<sequence>MKKTLYDVLGVAQNADQATLRAATDRQLAEYAPERATPATAEDYAIRCVAVREAWYVLGDEQRRAAYDGSLRPVMTPDEAIAAFAPELQSSGLRLPGSPRLIGALLALLLILPAGWWFRLGATVGSPEDAAARQRAEVERIEREQTEGSPEDQAREREARVAREAEWRERREREAAERAERQRQQEVEQARREADSVSRDLEYSRQRAEQDERQQAERARREAERLAAEDRRERERQAAEARRRLERDKAYLERLQRENQGYRSDY</sequence>
<dbReference type="Pfam" id="PF00226">
    <property type="entry name" value="DnaJ"/>
    <property type="match status" value="1"/>
</dbReference>
<evidence type="ECO:0000313" key="4">
    <source>
        <dbReference type="Proteomes" id="UP000663570"/>
    </source>
</evidence>
<dbReference type="RefSeq" id="WP_172202304.1">
    <property type="nucleotide sequence ID" value="NZ_CP071060.1"/>
</dbReference>
<feature type="region of interest" description="Disordered" evidence="1">
    <location>
        <begin position="175"/>
        <end position="266"/>
    </location>
</feature>
<dbReference type="SUPFAM" id="SSF46565">
    <property type="entry name" value="Chaperone J-domain"/>
    <property type="match status" value="1"/>
</dbReference>
<proteinExistence type="predicted"/>
<dbReference type="Proteomes" id="UP000663570">
    <property type="component" value="Chromosome"/>
</dbReference>